<feature type="signal peptide" evidence="2">
    <location>
        <begin position="1"/>
        <end position="24"/>
    </location>
</feature>
<evidence type="ECO:0000313" key="4">
    <source>
        <dbReference type="Proteomes" id="UP000267268"/>
    </source>
</evidence>
<feature type="region of interest" description="Disordered" evidence="1">
    <location>
        <begin position="29"/>
        <end position="49"/>
    </location>
</feature>
<protein>
    <recommendedName>
        <fullName evidence="5">Outer membrane protein beta-barrel domain-containing protein</fullName>
    </recommendedName>
</protein>
<dbReference type="RefSeq" id="WP_126610901.1">
    <property type="nucleotide sequence ID" value="NZ_CP034562.1"/>
</dbReference>
<gene>
    <name evidence="3" type="ORF">EI427_01490</name>
</gene>
<accession>A0A3Q9FN93</accession>
<dbReference type="Gene3D" id="2.40.160.20">
    <property type="match status" value="1"/>
</dbReference>
<reference evidence="3 4" key="1">
    <citation type="submission" date="2018-12" db="EMBL/GenBank/DDBJ databases">
        <title>Flammeovirga pectinis sp. nov., isolated from the gut of the Korean scallop, Patinopecten yessoensis.</title>
        <authorList>
            <person name="Bae J.-W."/>
            <person name="Jeong Y.-S."/>
            <person name="Kang W."/>
        </authorList>
    </citation>
    <scope>NUCLEOTIDE SEQUENCE [LARGE SCALE GENOMIC DNA]</scope>
    <source>
        <strain evidence="3 4">L12M1</strain>
    </source>
</reference>
<keyword evidence="2" id="KW-0732">Signal</keyword>
<dbReference type="KEGG" id="fll:EI427_01490"/>
<feature type="chain" id="PRO_5018642493" description="Outer membrane protein beta-barrel domain-containing protein" evidence="2">
    <location>
        <begin position="25"/>
        <end position="183"/>
    </location>
</feature>
<evidence type="ECO:0000313" key="3">
    <source>
        <dbReference type="EMBL" id="AZQ60932.1"/>
    </source>
</evidence>
<evidence type="ECO:0000256" key="2">
    <source>
        <dbReference type="SAM" id="SignalP"/>
    </source>
</evidence>
<evidence type="ECO:0000256" key="1">
    <source>
        <dbReference type="SAM" id="MobiDB-lite"/>
    </source>
</evidence>
<name>A0A3Q9FN93_9BACT</name>
<sequence>MTKKLFRYSVLLTIGLLCSVNLIAQDTTDKESKNTSSSSQTSSSKSSGANYSSGHAWYLNAGFGFSNHGIPFYLGAEYNGLHPDISVGGVFSFHNKWDDKNHNAWTLSALGNYHFNRLLNLTSEWDVYAGANVGFYGYSNQSTGFGGGIQIGGRWFINDLIGLNLQFGGGTVSGGQFGVTFRL</sequence>
<feature type="compositionally biased region" description="Low complexity" evidence="1">
    <location>
        <begin position="34"/>
        <end position="49"/>
    </location>
</feature>
<dbReference type="OrthoDB" id="658990at2"/>
<keyword evidence="4" id="KW-1185">Reference proteome</keyword>
<proteinExistence type="predicted"/>
<evidence type="ECO:0008006" key="5">
    <source>
        <dbReference type="Google" id="ProtNLM"/>
    </source>
</evidence>
<organism evidence="3 4">
    <name type="scientific">Flammeovirga pectinis</name>
    <dbReference type="NCBI Taxonomy" id="2494373"/>
    <lineage>
        <taxon>Bacteria</taxon>
        <taxon>Pseudomonadati</taxon>
        <taxon>Bacteroidota</taxon>
        <taxon>Cytophagia</taxon>
        <taxon>Cytophagales</taxon>
        <taxon>Flammeovirgaceae</taxon>
        <taxon>Flammeovirga</taxon>
    </lineage>
</organism>
<dbReference type="EMBL" id="CP034562">
    <property type="protein sequence ID" value="AZQ60932.1"/>
    <property type="molecule type" value="Genomic_DNA"/>
</dbReference>
<dbReference type="AlphaFoldDB" id="A0A3Q9FN93"/>
<dbReference type="Proteomes" id="UP000267268">
    <property type="component" value="Chromosome 1"/>
</dbReference>